<dbReference type="InterPro" id="IPR013320">
    <property type="entry name" value="ConA-like_dom_sf"/>
</dbReference>
<evidence type="ECO:0000256" key="15">
    <source>
        <dbReference type="ARBA" id="ARBA00023136"/>
    </source>
</evidence>
<keyword evidence="5" id="KW-1003">Cell membrane</keyword>
<keyword evidence="14 21" id="KW-1133">Transmembrane helix</keyword>
<keyword evidence="8 21" id="KW-0812">Transmembrane</keyword>
<comment type="catalytic activity">
    <reaction evidence="19">
        <text>L-seryl-[protein] + ATP = O-phospho-L-seryl-[protein] + ADP + H(+)</text>
        <dbReference type="Rhea" id="RHEA:17989"/>
        <dbReference type="Rhea" id="RHEA-COMP:9863"/>
        <dbReference type="Rhea" id="RHEA-COMP:11604"/>
        <dbReference type="ChEBI" id="CHEBI:15378"/>
        <dbReference type="ChEBI" id="CHEBI:29999"/>
        <dbReference type="ChEBI" id="CHEBI:30616"/>
        <dbReference type="ChEBI" id="CHEBI:83421"/>
        <dbReference type="ChEBI" id="CHEBI:456216"/>
        <dbReference type="EC" id="2.7.11.1"/>
    </reaction>
</comment>
<dbReference type="InterPro" id="IPR050528">
    <property type="entry name" value="L-type_Lectin-RKs"/>
</dbReference>
<evidence type="ECO:0000256" key="9">
    <source>
        <dbReference type="ARBA" id="ARBA00022729"/>
    </source>
</evidence>
<evidence type="ECO:0000256" key="11">
    <source>
        <dbReference type="ARBA" id="ARBA00022741"/>
    </source>
</evidence>
<keyword evidence="17" id="KW-0325">Glycoprotein</keyword>
<evidence type="ECO:0000259" key="22">
    <source>
        <dbReference type="PROSITE" id="PS50011"/>
    </source>
</evidence>
<evidence type="ECO:0000256" key="13">
    <source>
        <dbReference type="ARBA" id="ARBA00022840"/>
    </source>
</evidence>
<comment type="catalytic activity">
    <reaction evidence="18">
        <text>L-threonyl-[protein] + ATP = O-phospho-L-threonyl-[protein] + ADP + H(+)</text>
        <dbReference type="Rhea" id="RHEA:46608"/>
        <dbReference type="Rhea" id="RHEA-COMP:11060"/>
        <dbReference type="Rhea" id="RHEA-COMP:11605"/>
        <dbReference type="ChEBI" id="CHEBI:15378"/>
        <dbReference type="ChEBI" id="CHEBI:30013"/>
        <dbReference type="ChEBI" id="CHEBI:30616"/>
        <dbReference type="ChEBI" id="CHEBI:61977"/>
        <dbReference type="ChEBI" id="CHEBI:456216"/>
        <dbReference type="EC" id="2.7.11.1"/>
    </reaction>
</comment>
<protein>
    <recommendedName>
        <fullName evidence="4">non-specific serine/threonine protein kinase</fullName>
        <ecNumber evidence="4">2.7.11.1</ecNumber>
    </recommendedName>
</protein>
<dbReference type="InterPro" id="IPR011009">
    <property type="entry name" value="Kinase-like_dom_sf"/>
</dbReference>
<feature type="transmembrane region" description="Helical" evidence="21">
    <location>
        <begin position="346"/>
        <end position="369"/>
    </location>
</feature>
<evidence type="ECO:0000256" key="17">
    <source>
        <dbReference type="ARBA" id="ARBA00023180"/>
    </source>
</evidence>
<dbReference type="InterPro" id="IPR017441">
    <property type="entry name" value="Protein_kinase_ATP_BS"/>
</dbReference>
<keyword evidence="15 21" id="KW-0472">Membrane</keyword>
<name>A0AB40CB68_DIOCR</name>
<evidence type="ECO:0000256" key="8">
    <source>
        <dbReference type="ARBA" id="ARBA00022692"/>
    </source>
</evidence>
<evidence type="ECO:0000256" key="21">
    <source>
        <dbReference type="SAM" id="Phobius"/>
    </source>
</evidence>
<evidence type="ECO:0000313" key="23">
    <source>
        <dbReference type="Proteomes" id="UP001515500"/>
    </source>
</evidence>
<evidence type="ECO:0000256" key="18">
    <source>
        <dbReference type="ARBA" id="ARBA00047899"/>
    </source>
</evidence>
<feature type="transmembrane region" description="Helical" evidence="21">
    <location>
        <begin position="12"/>
        <end position="29"/>
    </location>
</feature>
<gene>
    <name evidence="24" type="primary">LOC120274589</name>
</gene>
<dbReference type="InterPro" id="IPR008271">
    <property type="entry name" value="Ser/Thr_kinase_AS"/>
</dbReference>
<evidence type="ECO:0000313" key="24">
    <source>
        <dbReference type="RefSeq" id="XP_039137065.1"/>
    </source>
</evidence>
<accession>A0AB40CB68</accession>
<evidence type="ECO:0000256" key="1">
    <source>
        <dbReference type="ARBA" id="ARBA00004251"/>
    </source>
</evidence>
<proteinExistence type="inferred from homology"/>
<dbReference type="GO" id="GO:0005886">
    <property type="term" value="C:plasma membrane"/>
    <property type="evidence" value="ECO:0007669"/>
    <property type="project" value="UniProtKB-SubCell"/>
</dbReference>
<dbReference type="PROSITE" id="PS50011">
    <property type="entry name" value="PROTEIN_KINASE_DOM"/>
    <property type="match status" value="1"/>
</dbReference>
<dbReference type="Pfam" id="PF00139">
    <property type="entry name" value="Lectin_legB"/>
    <property type="match status" value="1"/>
</dbReference>
<dbReference type="InterPro" id="IPR001220">
    <property type="entry name" value="Legume_lectin_dom"/>
</dbReference>
<dbReference type="InterPro" id="IPR000719">
    <property type="entry name" value="Prot_kinase_dom"/>
</dbReference>
<evidence type="ECO:0000256" key="10">
    <source>
        <dbReference type="ARBA" id="ARBA00022734"/>
    </source>
</evidence>
<comment type="subcellular location">
    <subcellularLocation>
        <location evidence="1">Cell membrane</location>
        <topology evidence="1">Single-pass type I membrane protein</topology>
    </subcellularLocation>
</comment>
<comment type="similarity">
    <text evidence="3">In the C-terminal section; belongs to the protein kinase superfamily. Ser/Thr protein kinase family.</text>
</comment>
<dbReference type="PROSITE" id="PS00307">
    <property type="entry name" value="LECTIN_LEGUME_BETA"/>
    <property type="match status" value="1"/>
</dbReference>
<evidence type="ECO:0000256" key="12">
    <source>
        <dbReference type="ARBA" id="ARBA00022777"/>
    </source>
</evidence>
<dbReference type="EC" id="2.7.11.1" evidence="4"/>
<dbReference type="GeneID" id="120274589"/>
<dbReference type="Gene3D" id="2.60.120.200">
    <property type="match status" value="1"/>
</dbReference>
<dbReference type="Proteomes" id="UP001515500">
    <property type="component" value="Chromosome 13"/>
</dbReference>
<dbReference type="GO" id="GO:0005524">
    <property type="term" value="F:ATP binding"/>
    <property type="evidence" value="ECO:0007669"/>
    <property type="project" value="UniProtKB-UniRule"/>
</dbReference>
<dbReference type="InterPro" id="IPR019825">
    <property type="entry name" value="Lectin_legB_Mn/Ca_BS"/>
</dbReference>
<dbReference type="Gene3D" id="3.30.200.20">
    <property type="entry name" value="Phosphorylase Kinase, domain 1"/>
    <property type="match status" value="1"/>
</dbReference>
<evidence type="ECO:0000256" key="19">
    <source>
        <dbReference type="ARBA" id="ARBA00048679"/>
    </source>
</evidence>
<dbReference type="Pfam" id="PF00069">
    <property type="entry name" value="Pkinase"/>
    <property type="match status" value="1"/>
</dbReference>
<evidence type="ECO:0000256" key="2">
    <source>
        <dbReference type="ARBA" id="ARBA00008536"/>
    </source>
</evidence>
<evidence type="ECO:0000256" key="20">
    <source>
        <dbReference type="PROSITE-ProRule" id="PRU10141"/>
    </source>
</evidence>
<evidence type="ECO:0000256" key="7">
    <source>
        <dbReference type="ARBA" id="ARBA00022679"/>
    </source>
</evidence>
<dbReference type="GO" id="GO:0004674">
    <property type="term" value="F:protein serine/threonine kinase activity"/>
    <property type="evidence" value="ECO:0007669"/>
    <property type="project" value="UniProtKB-KW"/>
</dbReference>
<keyword evidence="12" id="KW-0418">Kinase</keyword>
<keyword evidence="11 20" id="KW-0547">Nucleotide-binding</keyword>
<dbReference type="PANTHER" id="PTHR27007">
    <property type="match status" value="1"/>
</dbReference>
<keyword evidence="7" id="KW-0808">Transferase</keyword>
<dbReference type="FunFam" id="2.60.120.200:FF:000051">
    <property type="entry name" value="L-type lectin-domain containing receptor kinase V.9"/>
    <property type="match status" value="1"/>
</dbReference>
<evidence type="ECO:0000256" key="14">
    <source>
        <dbReference type="ARBA" id="ARBA00022989"/>
    </source>
</evidence>
<dbReference type="PROSITE" id="PS00107">
    <property type="entry name" value="PROTEIN_KINASE_ATP"/>
    <property type="match status" value="1"/>
</dbReference>
<dbReference type="FunFam" id="1.10.510.10:FF:000108">
    <property type="entry name" value="L-type lectin-domain containing receptor kinase S.4"/>
    <property type="match status" value="1"/>
</dbReference>
<keyword evidence="23" id="KW-1185">Reference proteome</keyword>
<comment type="similarity">
    <text evidence="2">In the N-terminal section; belongs to the leguminous lectin family.</text>
</comment>
<dbReference type="CDD" id="cd06899">
    <property type="entry name" value="lectin_legume_LecRK_Arcelin_ConA"/>
    <property type="match status" value="1"/>
</dbReference>
<dbReference type="SUPFAM" id="SSF49899">
    <property type="entry name" value="Concanavalin A-like lectins/glucanases"/>
    <property type="match status" value="1"/>
</dbReference>
<evidence type="ECO:0000256" key="16">
    <source>
        <dbReference type="ARBA" id="ARBA00023170"/>
    </source>
</evidence>
<feature type="binding site" evidence="20">
    <location>
        <position position="431"/>
    </location>
    <ligand>
        <name>ATP</name>
        <dbReference type="ChEBI" id="CHEBI:30616"/>
    </ligand>
</feature>
<keyword evidence="10" id="KW-0430">Lectin</keyword>
<feature type="domain" description="Protein kinase" evidence="22">
    <location>
        <begin position="402"/>
        <end position="672"/>
    </location>
</feature>
<evidence type="ECO:0000256" key="4">
    <source>
        <dbReference type="ARBA" id="ARBA00012513"/>
    </source>
</evidence>
<dbReference type="FunFam" id="3.30.200.20:FF:000112">
    <property type="entry name" value="Lectin-domain containing receptor kinase A4.3"/>
    <property type="match status" value="1"/>
</dbReference>
<keyword evidence="9" id="KW-0732">Signal</keyword>
<keyword evidence="13 20" id="KW-0067">ATP-binding</keyword>
<sequence length="691" mass="77126">MCSIKGIRERKSLEAFALAVILIAGQWIFSSVRGTCFIPLAIKPRRRYRTIIKNRTNFCKMSVKIFFWALILRLGLSASDNFTYNGFKGVNLSLDGLAGITSDGLLMLTNATTHKTGHAFFPSPLRFKKSQADNVLSFSTTFVFAIIPEDQTVGSGGFTFVLSPSKDLTHASSGYLLGIVNETNNGNASNHILAVEFDTWKSPEAEDINSNHVGIDINGFISYNSTSAGFTPDDNGKFQNLTLLSGEPMQVWIEYNGTNMEFNVTLAPLWKPKPKIALLSSTVNLSSIFLDRMYVGFSGSVGTLYLYHYILGWGFNIDGDAPELNLSSLPSLPQNLMSSEKKRKTLLLWLSLTLLLVLLNVACATLMVVRKKMFSELHDDWELEFESNRFPYEQLYKATRGFKGRYLLGIGGFGRVYRGLLPASKVEVAVKRVTHESKQGVREFVAEIVSLGKLRHRNLVQLLGYCRRKGELLLVYEYMPNGSLDKFLFSEAKQSLAWSLRFRIIKGVASGLQYLHDCWDQVVIHRDIKASNVLLDGDMNGRLGDFGLARLYDHGAVTRTTNVVGTPGFLAPELARTCKVTTSSDVFAFGAFLLEVACGRRALEPNKQELEQVLVDWVFANWKKGTIYETKDPRLGKDFVLEELDLVLKLGLLCSHPSPSARPSMRQITRFLNGDVPLQMLPYQCHAGGSF</sequence>
<dbReference type="GO" id="GO:0030246">
    <property type="term" value="F:carbohydrate binding"/>
    <property type="evidence" value="ECO:0007669"/>
    <property type="project" value="UniProtKB-KW"/>
</dbReference>
<dbReference type="SMART" id="SM00220">
    <property type="entry name" value="S_TKc"/>
    <property type="match status" value="1"/>
</dbReference>
<dbReference type="RefSeq" id="XP_039137065.1">
    <property type="nucleotide sequence ID" value="XM_039281131.1"/>
</dbReference>
<keyword evidence="16" id="KW-0675">Receptor</keyword>
<keyword evidence="6" id="KW-0723">Serine/threonine-protein kinase</keyword>
<evidence type="ECO:0000256" key="6">
    <source>
        <dbReference type="ARBA" id="ARBA00022527"/>
    </source>
</evidence>
<evidence type="ECO:0000256" key="5">
    <source>
        <dbReference type="ARBA" id="ARBA00022475"/>
    </source>
</evidence>
<dbReference type="SUPFAM" id="SSF56112">
    <property type="entry name" value="Protein kinase-like (PK-like)"/>
    <property type="match status" value="1"/>
</dbReference>
<dbReference type="PROSITE" id="PS00108">
    <property type="entry name" value="PROTEIN_KINASE_ST"/>
    <property type="match status" value="1"/>
</dbReference>
<reference evidence="24" key="1">
    <citation type="submission" date="2025-08" db="UniProtKB">
        <authorList>
            <consortium name="RefSeq"/>
        </authorList>
    </citation>
    <scope>IDENTIFICATION</scope>
</reference>
<dbReference type="AlphaFoldDB" id="A0AB40CB68"/>
<evidence type="ECO:0000256" key="3">
    <source>
        <dbReference type="ARBA" id="ARBA00010217"/>
    </source>
</evidence>
<organism evidence="23 24">
    <name type="scientific">Dioscorea cayennensis subsp. rotundata</name>
    <name type="common">White Guinea yam</name>
    <name type="synonym">Dioscorea rotundata</name>
    <dbReference type="NCBI Taxonomy" id="55577"/>
    <lineage>
        <taxon>Eukaryota</taxon>
        <taxon>Viridiplantae</taxon>
        <taxon>Streptophyta</taxon>
        <taxon>Embryophyta</taxon>
        <taxon>Tracheophyta</taxon>
        <taxon>Spermatophyta</taxon>
        <taxon>Magnoliopsida</taxon>
        <taxon>Liliopsida</taxon>
        <taxon>Dioscoreales</taxon>
        <taxon>Dioscoreaceae</taxon>
        <taxon>Dioscorea</taxon>
    </lineage>
</organism>
<dbReference type="Gene3D" id="1.10.510.10">
    <property type="entry name" value="Transferase(Phosphotransferase) domain 1"/>
    <property type="match status" value="1"/>
</dbReference>